<feature type="disulfide bond" evidence="6">
    <location>
        <begin position="43"/>
        <end position="70"/>
    </location>
</feature>
<dbReference type="Proteomes" id="UP000001645">
    <property type="component" value="Chromosome 13"/>
</dbReference>
<proteinExistence type="inferred from homology"/>
<dbReference type="Gene3D" id="2.10.10.10">
    <property type="entry name" value="Fibronectin, type II, collagen-binding"/>
    <property type="match status" value="1"/>
</dbReference>
<evidence type="ECO:0000259" key="8">
    <source>
        <dbReference type="PROSITE" id="PS51092"/>
    </source>
</evidence>
<evidence type="ECO:0000256" key="4">
    <source>
        <dbReference type="ARBA" id="ARBA00022737"/>
    </source>
</evidence>
<dbReference type="InParanoid" id="A0A803XVI1"/>
<reference evidence="9" key="2">
    <citation type="submission" date="2025-08" db="UniProtKB">
        <authorList>
            <consortium name="Ensembl"/>
        </authorList>
    </citation>
    <scope>IDENTIFICATION</scope>
</reference>
<dbReference type="InterPro" id="IPR051666">
    <property type="entry name" value="SP_Capacitation_Regulator"/>
</dbReference>
<sequence>ATWDFLLTISLPFFIAMSTVGGNSEGAPCVFPFIFLGNKYDSCTSAGRNDGKLWCASTSSYDDDRKWGFCPDQGNTVSEPYNGNNIPSW</sequence>
<evidence type="ECO:0000313" key="9">
    <source>
        <dbReference type="Ensembl" id="ENSMGAP00000023527.1"/>
    </source>
</evidence>
<accession>A0A803XVI1</accession>
<evidence type="ECO:0000256" key="5">
    <source>
        <dbReference type="ARBA" id="ARBA00023157"/>
    </source>
</evidence>
<dbReference type="InterPro" id="IPR000562">
    <property type="entry name" value="FN_type2_dom"/>
</dbReference>
<dbReference type="CDD" id="cd00062">
    <property type="entry name" value="FN2"/>
    <property type="match status" value="1"/>
</dbReference>
<dbReference type="SUPFAM" id="SSF57440">
    <property type="entry name" value="Kringle-like"/>
    <property type="match status" value="1"/>
</dbReference>
<evidence type="ECO:0000256" key="1">
    <source>
        <dbReference type="ARBA" id="ARBA00004613"/>
    </source>
</evidence>
<protein>
    <recommendedName>
        <fullName evidence="8">Fibronectin type-II domain-containing protein</fullName>
    </recommendedName>
</protein>
<dbReference type="GO" id="GO:0009986">
    <property type="term" value="C:cell surface"/>
    <property type="evidence" value="ECO:0007669"/>
    <property type="project" value="TreeGrafter"/>
</dbReference>
<dbReference type="InterPro" id="IPR036943">
    <property type="entry name" value="FN_type2_sf"/>
</dbReference>
<reference evidence="9 10" key="1">
    <citation type="journal article" date="2010" name="PLoS Biol.">
        <title>Multi-platform next-generation sequencing of the domestic turkey (Meleagris gallopavo): genome assembly and analysis.</title>
        <authorList>
            <person name="Dalloul R.A."/>
            <person name="Long J.A."/>
            <person name="Zimin A.V."/>
            <person name="Aslam L."/>
            <person name="Beal K."/>
            <person name="Blomberg L.A."/>
            <person name="Bouffard P."/>
            <person name="Burt D.W."/>
            <person name="Crasta O."/>
            <person name="Crooijmans R.P."/>
            <person name="Cooper K."/>
            <person name="Coulombe R.A."/>
            <person name="De S."/>
            <person name="Delany M.E."/>
            <person name="Dodgson J.B."/>
            <person name="Dong J.J."/>
            <person name="Evans C."/>
            <person name="Frederickson K.M."/>
            <person name="Flicek P."/>
            <person name="Florea L."/>
            <person name="Folkerts O."/>
            <person name="Groenen M.A."/>
            <person name="Harkins T.T."/>
            <person name="Herrero J."/>
            <person name="Hoffmann S."/>
            <person name="Megens H.J."/>
            <person name="Jiang A."/>
            <person name="de Jong P."/>
            <person name="Kaiser P."/>
            <person name="Kim H."/>
            <person name="Kim K.W."/>
            <person name="Kim S."/>
            <person name="Langenberger D."/>
            <person name="Lee M.K."/>
            <person name="Lee T."/>
            <person name="Mane S."/>
            <person name="Marcais G."/>
            <person name="Marz M."/>
            <person name="McElroy A.P."/>
            <person name="Modise T."/>
            <person name="Nefedov M."/>
            <person name="Notredame C."/>
            <person name="Paton I.R."/>
            <person name="Payne W.S."/>
            <person name="Pertea G."/>
            <person name="Prickett D."/>
            <person name="Puiu D."/>
            <person name="Qioa D."/>
            <person name="Raineri E."/>
            <person name="Ruffier M."/>
            <person name="Salzberg S.L."/>
            <person name="Schatz M.C."/>
            <person name="Scheuring C."/>
            <person name="Schmidt C.J."/>
            <person name="Schroeder S."/>
            <person name="Searle S.M."/>
            <person name="Smith E.J."/>
            <person name="Smith J."/>
            <person name="Sonstegard T.S."/>
            <person name="Stadler P.F."/>
            <person name="Tafer H."/>
            <person name="Tu Z.J."/>
            <person name="Van Tassell C.P."/>
            <person name="Vilella A.J."/>
            <person name="Williams K.P."/>
            <person name="Yorke J.A."/>
            <person name="Zhang L."/>
            <person name="Zhang H.B."/>
            <person name="Zhang X."/>
            <person name="Zhang Y."/>
            <person name="Reed K.M."/>
        </authorList>
    </citation>
    <scope>NUCLEOTIDE SEQUENCE [LARGE SCALE GENOMIC DNA]</scope>
</reference>
<dbReference type="PROSITE" id="PS51092">
    <property type="entry name" value="FN2_2"/>
    <property type="match status" value="1"/>
</dbReference>
<keyword evidence="5 6" id="KW-1015">Disulfide bond</keyword>
<dbReference type="SMART" id="SM00059">
    <property type="entry name" value="FN2"/>
    <property type="match status" value="1"/>
</dbReference>
<dbReference type="FunFam" id="2.10.10.10:FF:000001">
    <property type="entry name" value="Fibronectin 1a isoform 1"/>
    <property type="match status" value="1"/>
</dbReference>
<feature type="disulfide bond" evidence="6">
    <location>
        <begin position="29"/>
        <end position="55"/>
    </location>
</feature>
<dbReference type="GO" id="GO:0005576">
    <property type="term" value="C:extracellular region"/>
    <property type="evidence" value="ECO:0007669"/>
    <property type="project" value="UniProtKB-SubCell"/>
</dbReference>
<reference evidence="9" key="3">
    <citation type="submission" date="2025-09" db="UniProtKB">
        <authorList>
            <consortium name="Ensembl"/>
        </authorList>
    </citation>
    <scope>IDENTIFICATION</scope>
</reference>
<name>A0A803XVI1_MELGA</name>
<dbReference type="PROSITE" id="PS00023">
    <property type="entry name" value="FN2_1"/>
    <property type="match status" value="1"/>
</dbReference>
<feature type="domain" description="Fibronectin type-II" evidence="8">
    <location>
        <begin position="24"/>
        <end position="72"/>
    </location>
</feature>
<evidence type="ECO:0000256" key="3">
    <source>
        <dbReference type="ARBA" id="ARBA00022525"/>
    </source>
</evidence>
<feature type="chain" id="PRO_5032351582" description="Fibronectin type-II domain-containing protein" evidence="7">
    <location>
        <begin position="22"/>
        <end position="89"/>
    </location>
</feature>
<keyword evidence="3" id="KW-0964">Secreted</keyword>
<feature type="signal peptide" evidence="7">
    <location>
        <begin position="1"/>
        <end position="21"/>
    </location>
</feature>
<comment type="similarity">
    <text evidence="2">Belongs to the seminal plasma protein family.</text>
</comment>
<dbReference type="PRINTS" id="PR00013">
    <property type="entry name" value="FNTYPEII"/>
</dbReference>
<organism evidence="9 10">
    <name type="scientific">Meleagris gallopavo</name>
    <name type="common">Wild turkey</name>
    <dbReference type="NCBI Taxonomy" id="9103"/>
    <lineage>
        <taxon>Eukaryota</taxon>
        <taxon>Metazoa</taxon>
        <taxon>Chordata</taxon>
        <taxon>Craniata</taxon>
        <taxon>Vertebrata</taxon>
        <taxon>Euteleostomi</taxon>
        <taxon>Archelosauria</taxon>
        <taxon>Archosauria</taxon>
        <taxon>Dinosauria</taxon>
        <taxon>Saurischia</taxon>
        <taxon>Theropoda</taxon>
        <taxon>Coelurosauria</taxon>
        <taxon>Aves</taxon>
        <taxon>Neognathae</taxon>
        <taxon>Galloanserae</taxon>
        <taxon>Galliformes</taxon>
        <taxon>Phasianidae</taxon>
        <taxon>Meleagridinae</taxon>
        <taxon>Meleagris</taxon>
    </lineage>
</organism>
<keyword evidence="4" id="KW-0677">Repeat</keyword>
<evidence type="ECO:0000256" key="6">
    <source>
        <dbReference type="PROSITE-ProRule" id="PRU00479"/>
    </source>
</evidence>
<evidence type="ECO:0000313" key="10">
    <source>
        <dbReference type="Proteomes" id="UP000001645"/>
    </source>
</evidence>
<dbReference type="PANTHER" id="PTHR22918:SF1">
    <property type="entry name" value="FIBRONECTIN TYPE-II DOMAIN-CONTAINING PROTEIN"/>
    <property type="match status" value="1"/>
</dbReference>
<dbReference type="Pfam" id="PF00040">
    <property type="entry name" value="fn2"/>
    <property type="match status" value="1"/>
</dbReference>
<evidence type="ECO:0000256" key="2">
    <source>
        <dbReference type="ARBA" id="ARBA00010011"/>
    </source>
</evidence>
<dbReference type="Ensembl" id="ENSMGAT00000024698.1">
    <property type="protein sequence ID" value="ENSMGAP00000023527.1"/>
    <property type="gene ID" value="ENSMGAG00000022119.1"/>
</dbReference>
<dbReference type="GO" id="GO:0031012">
    <property type="term" value="C:extracellular matrix"/>
    <property type="evidence" value="ECO:0007669"/>
    <property type="project" value="UniProtKB-ARBA"/>
</dbReference>
<dbReference type="GO" id="GO:0008201">
    <property type="term" value="F:heparin binding"/>
    <property type="evidence" value="ECO:0007669"/>
    <property type="project" value="TreeGrafter"/>
</dbReference>
<comment type="subcellular location">
    <subcellularLocation>
        <location evidence="1">Secreted</location>
    </subcellularLocation>
</comment>
<dbReference type="AlphaFoldDB" id="A0A803XVI1"/>
<evidence type="ECO:0000256" key="7">
    <source>
        <dbReference type="SAM" id="SignalP"/>
    </source>
</evidence>
<keyword evidence="10" id="KW-1185">Reference proteome</keyword>
<dbReference type="PANTHER" id="PTHR22918">
    <property type="entry name" value="SEMINAL PLASMA PROTEIN"/>
    <property type="match status" value="1"/>
</dbReference>
<keyword evidence="7" id="KW-0732">Signal</keyword>
<dbReference type="GeneTree" id="ENSGT01000000214845"/>
<dbReference type="InterPro" id="IPR013806">
    <property type="entry name" value="Kringle-like"/>
</dbReference>